<proteinExistence type="predicted"/>
<feature type="transmembrane region" description="Helical" evidence="5">
    <location>
        <begin position="245"/>
        <end position="267"/>
    </location>
</feature>
<evidence type="ECO:0000313" key="7">
    <source>
        <dbReference type="EMBL" id="CAC13470.1"/>
    </source>
</evidence>
<dbReference type="PANTHER" id="PTHR42770:SF7">
    <property type="entry name" value="MEMBRANE PROTEIN"/>
    <property type="match status" value="1"/>
</dbReference>
<protein>
    <submittedName>
        <fullName evidence="7">AMINO ACID PERMEASE</fullName>
    </submittedName>
</protein>
<organism evidence="8">
    <name type="scientific">Mycoplasmopsis pulmonis (strain UAB CTIP)</name>
    <name type="common">Mycoplasma pulmonis</name>
    <dbReference type="NCBI Taxonomy" id="272635"/>
    <lineage>
        <taxon>Bacteria</taxon>
        <taxon>Bacillati</taxon>
        <taxon>Mycoplasmatota</taxon>
        <taxon>Mycoplasmoidales</taxon>
        <taxon>Metamycoplasmataceae</taxon>
        <taxon>Mycoplasmopsis</taxon>
    </lineage>
</organism>
<dbReference type="HOGENOM" id="CLU_035815_0_0_14"/>
<dbReference type="eggNOG" id="COG0531">
    <property type="taxonomic scope" value="Bacteria"/>
</dbReference>
<evidence type="ECO:0000256" key="2">
    <source>
        <dbReference type="ARBA" id="ARBA00022692"/>
    </source>
</evidence>
<evidence type="ECO:0000256" key="1">
    <source>
        <dbReference type="ARBA" id="ARBA00004141"/>
    </source>
</evidence>
<feature type="transmembrane region" description="Helical" evidence="5">
    <location>
        <begin position="132"/>
        <end position="154"/>
    </location>
</feature>
<evidence type="ECO:0000256" key="5">
    <source>
        <dbReference type="SAM" id="Phobius"/>
    </source>
</evidence>
<evidence type="ECO:0000256" key="4">
    <source>
        <dbReference type="ARBA" id="ARBA00023136"/>
    </source>
</evidence>
<feature type="transmembrane region" description="Helical" evidence="5">
    <location>
        <begin position="9"/>
        <end position="29"/>
    </location>
</feature>
<dbReference type="STRING" id="272635.gene:17576888"/>
<evidence type="ECO:0000256" key="3">
    <source>
        <dbReference type="ARBA" id="ARBA00022989"/>
    </source>
</evidence>
<keyword evidence="4 5" id="KW-0472">Membrane</keyword>
<accession>Q98QR4</accession>
<dbReference type="PIRSF" id="PIRSF006060">
    <property type="entry name" value="AA_transporter"/>
    <property type="match status" value="1"/>
</dbReference>
<feature type="transmembrane region" description="Helical" evidence="5">
    <location>
        <begin position="345"/>
        <end position="370"/>
    </location>
</feature>
<feature type="transmembrane region" description="Helical" evidence="5">
    <location>
        <begin position="166"/>
        <end position="186"/>
    </location>
</feature>
<dbReference type="Pfam" id="PF00324">
    <property type="entry name" value="AA_permease"/>
    <property type="match status" value="1"/>
</dbReference>
<dbReference type="PANTHER" id="PTHR42770">
    <property type="entry name" value="AMINO ACID TRANSPORTER-RELATED"/>
    <property type="match status" value="1"/>
</dbReference>
<keyword evidence="8" id="KW-1185">Reference proteome</keyword>
<dbReference type="Gene3D" id="1.20.1740.10">
    <property type="entry name" value="Amino acid/polyamine transporter I"/>
    <property type="match status" value="1"/>
</dbReference>
<gene>
    <name evidence="7" type="ordered locus">MYPU_2970</name>
</gene>
<dbReference type="EMBL" id="AL445564">
    <property type="protein sequence ID" value="CAC13470.1"/>
    <property type="molecule type" value="Genomic_DNA"/>
</dbReference>
<name>Q98QR4_MYCPU</name>
<dbReference type="GO" id="GO:0016020">
    <property type="term" value="C:membrane"/>
    <property type="evidence" value="ECO:0007669"/>
    <property type="project" value="UniProtKB-SubCell"/>
</dbReference>
<reference evidence="7 8" key="1">
    <citation type="journal article" date="2001" name="Nucleic Acids Res.">
        <title>The complete genome sequence of the murine respiratory pathogen Mycoplasma pulmonis.</title>
        <authorList>
            <person name="Chambaud I."/>
            <person name="Heilig R."/>
            <person name="Ferris S."/>
            <person name="Barbe V."/>
            <person name="Samson D."/>
            <person name="Galisson F."/>
            <person name="Moszer I."/>
            <person name="Dybvig K."/>
            <person name="Wroblewski H."/>
            <person name="Viari A."/>
            <person name="Rocha E.P.C."/>
            <person name="Blanchard A."/>
        </authorList>
    </citation>
    <scope>NUCLEOTIDE SEQUENCE [LARGE SCALE GENOMIC DNA]</scope>
    <source>
        <strain evidence="7 8">UAB CTIP</strain>
    </source>
</reference>
<dbReference type="KEGG" id="mpu:MYPU_2970"/>
<feature type="transmembrane region" description="Helical" evidence="5">
    <location>
        <begin position="382"/>
        <end position="400"/>
    </location>
</feature>
<dbReference type="InterPro" id="IPR050367">
    <property type="entry name" value="APC_superfamily"/>
</dbReference>
<keyword evidence="3 5" id="KW-1133">Transmembrane helix</keyword>
<feature type="transmembrane region" description="Helical" evidence="5">
    <location>
        <begin position="89"/>
        <end position="112"/>
    </location>
</feature>
<dbReference type="Proteomes" id="UP000000528">
    <property type="component" value="Chromosome"/>
</dbReference>
<sequence length="521" mass="57864">MSEKTFKKVGFFVALSMLLGSVVGIGIFFKNGSVGRAVEHNGTSWLLAWVFGGIISLAAAINFSEISFLKNTKIAGIGNWSHKVGDKRFGYFVSISFTLFYSGIIQIILGFFTAEIFFHWLNLLGANIKMEMWHSLVLGTVISFIFIILNIVSIKASGVFQVITTILKFLPLIATILVGLIFVSTHTLEDGANAFVPNKTKKIGEFSFANVIAALPAVLFAYDSFISVGSIGKRVKNSEKTLPKVVLFGMITIVILYSLVALSAILHNQGSIDGILKDSLSPSVSNAINTTVYSFLLISALGVSNGLIASYVQQIDFHIKSNTLAGAKKVLNYFKKSMSQHVAEMVSAFIYCFIMFVFWSLIILLPAMILNNDQTIDGASNMPTYYFFIIYGIVILLYTIKRVKNKLETSKRINNILFYTAAFFSLGGILVLTIISTYLIFADLFKSDFKSSWGVFLGGDGDLSALSQFFMYLGYLVLLIIIPIINWALKLWIDKENIVKDFDKFVEIEEVEKNQPLKQNY</sequence>
<keyword evidence="2 5" id="KW-0812">Transmembrane</keyword>
<dbReference type="GO" id="GO:0055085">
    <property type="term" value="P:transmembrane transport"/>
    <property type="evidence" value="ECO:0007669"/>
    <property type="project" value="InterPro"/>
</dbReference>
<dbReference type="InterPro" id="IPR004841">
    <property type="entry name" value="AA-permease/SLC12A_dom"/>
</dbReference>
<feature type="transmembrane region" description="Helical" evidence="5">
    <location>
        <begin position="416"/>
        <end position="441"/>
    </location>
</feature>
<dbReference type="BioCyc" id="MPUL272635:G1GT6-298-MONOMER"/>
<feature type="transmembrane region" description="Helical" evidence="5">
    <location>
        <begin position="206"/>
        <end position="225"/>
    </location>
</feature>
<dbReference type="RefSeq" id="WP_010925101.1">
    <property type="nucleotide sequence ID" value="NC_002771.1"/>
</dbReference>
<feature type="domain" description="Amino acid permease/ SLC12A" evidence="6">
    <location>
        <begin position="15"/>
        <end position="497"/>
    </location>
</feature>
<comment type="subcellular location">
    <subcellularLocation>
        <location evidence="1">Membrane</location>
        <topology evidence="1">Multi-pass membrane protein</topology>
    </subcellularLocation>
</comment>
<evidence type="ECO:0000259" key="6">
    <source>
        <dbReference type="Pfam" id="PF00324"/>
    </source>
</evidence>
<feature type="transmembrane region" description="Helical" evidence="5">
    <location>
        <begin position="469"/>
        <end position="489"/>
    </location>
</feature>
<feature type="transmembrane region" description="Helical" evidence="5">
    <location>
        <begin position="287"/>
        <end position="312"/>
    </location>
</feature>
<feature type="transmembrane region" description="Helical" evidence="5">
    <location>
        <begin position="49"/>
        <end position="69"/>
    </location>
</feature>
<dbReference type="PIR" id="A99549">
    <property type="entry name" value="A99549"/>
</dbReference>
<evidence type="ECO:0000313" key="8">
    <source>
        <dbReference type="Proteomes" id="UP000000528"/>
    </source>
</evidence>
<dbReference type="AlphaFoldDB" id="Q98QR4"/>